<organism evidence="1">
    <name type="scientific">Nothobranchius pienaari</name>
    <dbReference type="NCBI Taxonomy" id="704102"/>
    <lineage>
        <taxon>Eukaryota</taxon>
        <taxon>Metazoa</taxon>
        <taxon>Chordata</taxon>
        <taxon>Craniata</taxon>
        <taxon>Vertebrata</taxon>
        <taxon>Euteleostomi</taxon>
        <taxon>Actinopterygii</taxon>
        <taxon>Neopterygii</taxon>
        <taxon>Teleostei</taxon>
        <taxon>Neoteleostei</taxon>
        <taxon>Acanthomorphata</taxon>
        <taxon>Ovalentaria</taxon>
        <taxon>Atherinomorphae</taxon>
        <taxon>Cyprinodontiformes</taxon>
        <taxon>Nothobranchiidae</taxon>
        <taxon>Nothobranchius</taxon>
    </lineage>
</organism>
<evidence type="ECO:0000313" key="1">
    <source>
        <dbReference type="EMBL" id="SBR57643.1"/>
    </source>
</evidence>
<dbReference type="AlphaFoldDB" id="A0A1A8MLD3"/>
<sequence length="48" mass="5507">RNSEFIASFTANLYRKNEFRGQQERTIMMHILVQLHPLPVGGVYGSSI</sequence>
<name>A0A1A8MLD3_9TELE</name>
<protein>
    <submittedName>
        <fullName evidence="1">Uncharacterized protein</fullName>
    </submittedName>
</protein>
<reference evidence="1" key="1">
    <citation type="submission" date="2016-05" db="EMBL/GenBank/DDBJ databases">
        <authorList>
            <person name="Lavstsen T."/>
            <person name="Jespersen J.S."/>
        </authorList>
    </citation>
    <scope>NUCLEOTIDE SEQUENCE</scope>
    <source>
        <tissue evidence="1">Brain</tissue>
    </source>
</reference>
<dbReference type="EMBL" id="HAEF01016484">
    <property type="protein sequence ID" value="SBR57643.1"/>
    <property type="molecule type" value="Transcribed_RNA"/>
</dbReference>
<feature type="non-terminal residue" evidence="1">
    <location>
        <position position="1"/>
    </location>
</feature>
<gene>
    <name evidence="1" type="primary">BX547934.1</name>
</gene>
<reference evidence="1" key="2">
    <citation type="submission" date="2016-06" db="EMBL/GenBank/DDBJ databases">
        <title>The genome of a short-lived fish provides insights into sex chromosome evolution and the genetic control of aging.</title>
        <authorList>
            <person name="Reichwald K."/>
            <person name="Felder M."/>
            <person name="Petzold A."/>
            <person name="Koch P."/>
            <person name="Groth M."/>
            <person name="Platzer M."/>
        </authorList>
    </citation>
    <scope>NUCLEOTIDE SEQUENCE</scope>
    <source>
        <tissue evidence="1">Brain</tissue>
    </source>
</reference>
<proteinExistence type="predicted"/>
<accession>A0A1A8MLD3</accession>